<evidence type="ECO:0000313" key="4">
    <source>
        <dbReference type="Proteomes" id="UP000197138"/>
    </source>
</evidence>
<dbReference type="EMBL" id="MTKT01005171">
    <property type="protein sequence ID" value="OWM68125.1"/>
    <property type="molecule type" value="Genomic_DNA"/>
</dbReference>
<protein>
    <submittedName>
        <fullName evidence="2">Uncharacterized protein</fullName>
    </submittedName>
</protein>
<sequence>MPPRRTANQRRVAKKDELNRRIEQIIDNRLVVALERDVNIFTEEDLSDDAFFIVGGDGEPKFDEEEETKGQEDTILPNDGEFVADSFGNGSNWDFYQCDDADVGDGDTSFVDLAVPHHIEENENFGFRKLESDEGDDFDDANSGARSDDFDLLELGLKIVLVPNMDAIEP</sequence>
<evidence type="ECO:0000313" key="2">
    <source>
        <dbReference type="EMBL" id="OWM68125.1"/>
    </source>
</evidence>
<gene>
    <name evidence="2" type="ORF">CDL15_Pgr016325</name>
    <name evidence="3" type="ORF">CRG98_035466</name>
</gene>
<proteinExistence type="predicted"/>
<accession>A0A218W5T2</accession>
<organism evidence="2 4">
    <name type="scientific">Punica granatum</name>
    <name type="common">Pomegranate</name>
    <dbReference type="NCBI Taxonomy" id="22663"/>
    <lineage>
        <taxon>Eukaryota</taxon>
        <taxon>Viridiplantae</taxon>
        <taxon>Streptophyta</taxon>
        <taxon>Embryophyta</taxon>
        <taxon>Tracheophyta</taxon>
        <taxon>Spermatophyta</taxon>
        <taxon>Magnoliopsida</taxon>
        <taxon>eudicotyledons</taxon>
        <taxon>Gunneridae</taxon>
        <taxon>Pentapetalae</taxon>
        <taxon>rosids</taxon>
        <taxon>malvids</taxon>
        <taxon>Myrtales</taxon>
        <taxon>Lythraceae</taxon>
        <taxon>Punica</taxon>
    </lineage>
</organism>
<dbReference type="AlphaFoldDB" id="A0A218W5T2"/>
<name>A0A218W5T2_PUNGR</name>
<reference evidence="4" key="1">
    <citation type="journal article" date="2017" name="Plant J.">
        <title>The pomegranate (Punica granatum L.) genome and the genomics of punicalagin biosynthesis.</title>
        <authorList>
            <person name="Qin G."/>
            <person name="Xu C."/>
            <person name="Ming R."/>
            <person name="Tang H."/>
            <person name="Guyot R."/>
            <person name="Kramer E.M."/>
            <person name="Hu Y."/>
            <person name="Yi X."/>
            <person name="Qi Y."/>
            <person name="Xu X."/>
            <person name="Gao Z."/>
            <person name="Pan H."/>
            <person name="Jian J."/>
            <person name="Tian Y."/>
            <person name="Yue Z."/>
            <person name="Xu Y."/>
        </authorList>
    </citation>
    <scope>NUCLEOTIDE SEQUENCE [LARGE SCALE GENOMIC DNA]</scope>
    <source>
        <strain evidence="4">cv. Dabenzi</strain>
    </source>
</reference>
<evidence type="ECO:0000313" key="5">
    <source>
        <dbReference type="Proteomes" id="UP000233551"/>
    </source>
</evidence>
<feature type="region of interest" description="Disordered" evidence="1">
    <location>
        <begin position="59"/>
        <end position="78"/>
    </location>
</feature>
<reference evidence="3 5" key="3">
    <citation type="submission" date="2017-11" db="EMBL/GenBank/DDBJ databases">
        <title>De-novo sequencing of pomegranate (Punica granatum L.) genome.</title>
        <authorList>
            <person name="Akparov Z."/>
            <person name="Amiraslanov A."/>
            <person name="Hajiyeva S."/>
            <person name="Abbasov M."/>
            <person name="Kaur K."/>
            <person name="Hamwieh A."/>
            <person name="Solovyev V."/>
            <person name="Salamov A."/>
            <person name="Braich B."/>
            <person name="Kosarev P."/>
            <person name="Mahmoud A."/>
            <person name="Hajiyev E."/>
            <person name="Babayeva S."/>
            <person name="Izzatullayeva V."/>
            <person name="Mammadov A."/>
            <person name="Mammadov A."/>
            <person name="Sharifova S."/>
            <person name="Ojaghi J."/>
            <person name="Eynullazada K."/>
            <person name="Bayramov B."/>
            <person name="Abdulazimova A."/>
            <person name="Shahmuradov I."/>
        </authorList>
    </citation>
    <scope>NUCLEOTIDE SEQUENCE [LARGE SCALE GENOMIC DNA]</scope>
    <source>
        <strain evidence="3">AG2017</strain>
        <strain evidence="5">cv. AG2017</strain>
        <tissue evidence="3">Leaf</tissue>
    </source>
</reference>
<reference evidence="2" key="2">
    <citation type="submission" date="2017-06" db="EMBL/GenBank/DDBJ databases">
        <title>The pomegranate genome and the genomics of punicalagin biosynthesis.</title>
        <authorList>
            <person name="Xu C."/>
        </authorList>
    </citation>
    <scope>NUCLEOTIDE SEQUENCE [LARGE SCALE GENOMIC DNA]</scope>
    <source>
        <tissue evidence="2">Fresh leaf</tissue>
    </source>
</reference>
<evidence type="ECO:0000256" key="1">
    <source>
        <dbReference type="SAM" id="MobiDB-lite"/>
    </source>
</evidence>
<comment type="caution">
    <text evidence="2">The sequence shown here is derived from an EMBL/GenBank/DDBJ whole genome shotgun (WGS) entry which is preliminary data.</text>
</comment>
<evidence type="ECO:0000313" key="3">
    <source>
        <dbReference type="EMBL" id="PKI44122.1"/>
    </source>
</evidence>
<dbReference type="Proteomes" id="UP000233551">
    <property type="component" value="Unassembled WGS sequence"/>
</dbReference>
<dbReference type="EMBL" id="PGOL01002944">
    <property type="protein sequence ID" value="PKI44122.1"/>
    <property type="molecule type" value="Genomic_DNA"/>
</dbReference>
<dbReference type="Proteomes" id="UP000197138">
    <property type="component" value="Unassembled WGS sequence"/>
</dbReference>
<keyword evidence="5" id="KW-1185">Reference proteome</keyword>